<name>A0A6P0UL78_9FLAO</name>
<dbReference type="Gene3D" id="1.20.1170.10">
    <property type="match status" value="1"/>
</dbReference>
<keyword evidence="2" id="KW-1133">Transmembrane helix</keyword>
<feature type="chain" id="PRO_5026660548" evidence="3">
    <location>
        <begin position="22"/>
        <end position="202"/>
    </location>
</feature>
<dbReference type="SUPFAM" id="SSF58100">
    <property type="entry name" value="Bacterial hemolysins"/>
    <property type="match status" value="1"/>
</dbReference>
<dbReference type="GO" id="GO:0008168">
    <property type="term" value="F:methyltransferase activity"/>
    <property type="evidence" value="ECO:0007669"/>
    <property type="project" value="UniProtKB-KW"/>
</dbReference>
<comment type="caution">
    <text evidence="4">The sequence shown here is derived from an EMBL/GenBank/DDBJ whole genome shotgun (WGS) entry which is preliminary data.</text>
</comment>
<protein>
    <submittedName>
        <fullName evidence="4">tRNA (Guanine-N1)-methyltransferase</fullName>
    </submittedName>
</protein>
<keyword evidence="5" id="KW-1185">Reference proteome</keyword>
<feature type="transmembrane region" description="Helical" evidence="2">
    <location>
        <begin position="131"/>
        <end position="149"/>
    </location>
</feature>
<sequence length="202" mass="23489">MKNLKLQLTCLLCVFTLITFAQTDEKTGLSLDSGPIDSQFEYVIKKSGNYQEYEVIKKIWINKLRRNVSDSLGRIKKETNDLLSKIDTQQGEITQLKADLNTTNTNLSQTTKEKESISFFGSLINKGFYKTIMWGIIAILTLLLLVFIYKFRNSNIVTQEARGSLAELEEEFEQHRRRALEREQKLSRQLQDELNKQKLMKK</sequence>
<dbReference type="EMBL" id="JAABOO010000002">
    <property type="protein sequence ID" value="NER13282.1"/>
    <property type="molecule type" value="Genomic_DNA"/>
</dbReference>
<organism evidence="4 5">
    <name type="scientific">Leptobacterium flavescens</name>
    <dbReference type="NCBI Taxonomy" id="472055"/>
    <lineage>
        <taxon>Bacteria</taxon>
        <taxon>Pseudomonadati</taxon>
        <taxon>Bacteroidota</taxon>
        <taxon>Flavobacteriia</taxon>
        <taxon>Flavobacteriales</taxon>
        <taxon>Flavobacteriaceae</taxon>
        <taxon>Leptobacterium</taxon>
    </lineage>
</organism>
<gene>
    <name evidence="4" type="ORF">GWK08_07520</name>
</gene>
<feature type="signal peptide" evidence="3">
    <location>
        <begin position="1"/>
        <end position="21"/>
    </location>
</feature>
<dbReference type="RefSeq" id="WP_163606326.1">
    <property type="nucleotide sequence ID" value="NZ_JAABOO010000002.1"/>
</dbReference>
<evidence type="ECO:0000256" key="1">
    <source>
        <dbReference type="SAM" id="Coils"/>
    </source>
</evidence>
<evidence type="ECO:0000313" key="4">
    <source>
        <dbReference type="EMBL" id="NER13282.1"/>
    </source>
</evidence>
<evidence type="ECO:0000313" key="5">
    <source>
        <dbReference type="Proteomes" id="UP000468581"/>
    </source>
</evidence>
<proteinExistence type="predicted"/>
<keyword evidence="1" id="KW-0175">Coiled coil</keyword>
<dbReference type="GO" id="GO:0032259">
    <property type="term" value="P:methylation"/>
    <property type="evidence" value="ECO:0007669"/>
    <property type="project" value="UniProtKB-KW"/>
</dbReference>
<feature type="coiled-coil region" evidence="1">
    <location>
        <begin position="158"/>
        <end position="200"/>
    </location>
</feature>
<evidence type="ECO:0000256" key="2">
    <source>
        <dbReference type="SAM" id="Phobius"/>
    </source>
</evidence>
<keyword evidence="4" id="KW-0808">Transferase</keyword>
<dbReference type="AlphaFoldDB" id="A0A6P0UL78"/>
<keyword evidence="3" id="KW-0732">Signal</keyword>
<keyword evidence="2" id="KW-0812">Transmembrane</keyword>
<keyword evidence="4" id="KW-0489">Methyltransferase</keyword>
<dbReference type="Proteomes" id="UP000468581">
    <property type="component" value="Unassembled WGS sequence"/>
</dbReference>
<evidence type="ECO:0000256" key="3">
    <source>
        <dbReference type="SAM" id="SignalP"/>
    </source>
</evidence>
<keyword evidence="2" id="KW-0472">Membrane</keyword>
<reference evidence="4 5" key="1">
    <citation type="submission" date="2020-01" db="EMBL/GenBank/DDBJ databases">
        <title>Leptobacterium flavescens.</title>
        <authorList>
            <person name="Wang G."/>
        </authorList>
    </citation>
    <scope>NUCLEOTIDE SEQUENCE [LARGE SCALE GENOMIC DNA]</scope>
    <source>
        <strain evidence="4 5">KCTC 22160</strain>
    </source>
</reference>
<accession>A0A6P0UL78</accession>